<feature type="compositionally biased region" description="Polar residues" evidence="1">
    <location>
        <begin position="53"/>
        <end position="71"/>
    </location>
</feature>
<name>A0A2A6B8T9_PRIPA</name>
<sequence length="308" mass="34325">MHAQSGTSNWQAVLGCGLIAGVIGGARAGMSAKSANGSSAAVRIKKLFRDSQRATTQALSITNQRQSGSKSQRGHKKKDSENDGGKDDGDKPDPRPPHDDSKKHDDDDDKPDFKLPPRKEDSADENKEDEDLEETRRRDDVDFEKDDDTNADMRGPRGKDTKGNGEEEAHTDCPEQRGKDANDNENKDEDEPNRPRRRGENKEVKGDDERNPYVVASRRDDGHDDGKGGPEGSNCEFFFLSFPHDQNSAGLRQPSGNSGNRNEEFYGTGNYTNGRRLSHCCYSELLNSIADEIRYERRLKKKLGEDEI</sequence>
<feature type="compositionally biased region" description="Acidic residues" evidence="1">
    <location>
        <begin position="141"/>
        <end position="150"/>
    </location>
</feature>
<evidence type="ECO:0000313" key="2">
    <source>
        <dbReference type="EnsemblMetazoa" id="PPA35211.1"/>
    </source>
</evidence>
<accession>A0A8R1UNJ0</accession>
<evidence type="ECO:0000313" key="3">
    <source>
        <dbReference type="Proteomes" id="UP000005239"/>
    </source>
</evidence>
<gene>
    <name evidence="2" type="primary">WBGene00273580</name>
</gene>
<organism evidence="2 3">
    <name type="scientific">Pristionchus pacificus</name>
    <name type="common">Parasitic nematode worm</name>
    <dbReference type="NCBI Taxonomy" id="54126"/>
    <lineage>
        <taxon>Eukaryota</taxon>
        <taxon>Metazoa</taxon>
        <taxon>Ecdysozoa</taxon>
        <taxon>Nematoda</taxon>
        <taxon>Chromadorea</taxon>
        <taxon>Rhabditida</taxon>
        <taxon>Rhabditina</taxon>
        <taxon>Diplogasteromorpha</taxon>
        <taxon>Diplogasteroidea</taxon>
        <taxon>Neodiplogasteridae</taxon>
        <taxon>Pristionchus</taxon>
    </lineage>
</organism>
<feature type="compositionally biased region" description="Basic and acidic residues" evidence="1">
    <location>
        <begin position="154"/>
        <end position="185"/>
    </location>
</feature>
<reference evidence="2" key="2">
    <citation type="submission" date="2022-06" db="UniProtKB">
        <authorList>
            <consortium name="EnsemblMetazoa"/>
        </authorList>
    </citation>
    <scope>IDENTIFICATION</scope>
    <source>
        <strain evidence="2">PS312</strain>
    </source>
</reference>
<dbReference type="EnsemblMetazoa" id="PPA35211.1">
    <property type="protein sequence ID" value="PPA35211.1"/>
    <property type="gene ID" value="WBGene00273580"/>
</dbReference>
<protein>
    <submittedName>
        <fullName evidence="2">Uncharacterized protein</fullName>
    </submittedName>
</protein>
<feature type="region of interest" description="Disordered" evidence="1">
    <location>
        <begin position="49"/>
        <end position="237"/>
    </location>
</feature>
<feature type="compositionally biased region" description="Basic and acidic residues" evidence="1">
    <location>
        <begin position="192"/>
        <end position="228"/>
    </location>
</feature>
<proteinExistence type="predicted"/>
<evidence type="ECO:0000256" key="1">
    <source>
        <dbReference type="SAM" id="MobiDB-lite"/>
    </source>
</evidence>
<keyword evidence="3" id="KW-1185">Reference proteome</keyword>
<dbReference type="Proteomes" id="UP000005239">
    <property type="component" value="Unassembled WGS sequence"/>
</dbReference>
<reference evidence="3" key="1">
    <citation type="journal article" date="2008" name="Nat. Genet.">
        <title>The Pristionchus pacificus genome provides a unique perspective on nematode lifestyle and parasitism.</title>
        <authorList>
            <person name="Dieterich C."/>
            <person name="Clifton S.W."/>
            <person name="Schuster L.N."/>
            <person name="Chinwalla A."/>
            <person name="Delehaunty K."/>
            <person name="Dinkelacker I."/>
            <person name="Fulton L."/>
            <person name="Fulton R."/>
            <person name="Godfrey J."/>
            <person name="Minx P."/>
            <person name="Mitreva M."/>
            <person name="Roeseler W."/>
            <person name="Tian H."/>
            <person name="Witte H."/>
            <person name="Yang S.P."/>
            <person name="Wilson R.K."/>
            <person name="Sommer R.J."/>
        </authorList>
    </citation>
    <scope>NUCLEOTIDE SEQUENCE [LARGE SCALE GENOMIC DNA]</scope>
    <source>
        <strain evidence="3">PS312</strain>
    </source>
</reference>
<accession>A0A2A6B8T9</accession>
<dbReference type="AlphaFoldDB" id="A0A2A6B8T9"/>
<feature type="compositionally biased region" description="Basic and acidic residues" evidence="1">
    <location>
        <begin position="78"/>
        <end position="125"/>
    </location>
</feature>